<dbReference type="AlphaFoldDB" id="A0A845F1F8"/>
<keyword evidence="4" id="KW-0808">Transferase</keyword>
<dbReference type="SUPFAM" id="SSF55874">
    <property type="entry name" value="ATPase domain of HSP90 chaperone/DNA topoisomerase II/histidine kinase"/>
    <property type="match status" value="1"/>
</dbReference>
<dbReference type="CDD" id="cd00075">
    <property type="entry name" value="HATPase"/>
    <property type="match status" value="1"/>
</dbReference>
<dbReference type="Pfam" id="PF00512">
    <property type="entry name" value="HisKA"/>
    <property type="match status" value="1"/>
</dbReference>
<dbReference type="Gene3D" id="3.30.450.20">
    <property type="entry name" value="PAS domain"/>
    <property type="match status" value="2"/>
</dbReference>
<organism evidence="14 15">
    <name type="scientific">Guptibacillus hwajinpoensis</name>
    <dbReference type="NCBI Taxonomy" id="208199"/>
    <lineage>
        <taxon>Bacteria</taxon>
        <taxon>Bacillati</taxon>
        <taxon>Bacillota</taxon>
        <taxon>Bacilli</taxon>
        <taxon>Bacillales</taxon>
        <taxon>Guptibacillaceae</taxon>
        <taxon>Guptibacillus</taxon>
    </lineage>
</organism>
<gene>
    <name evidence="14" type="ORF">GLW07_14830</name>
</gene>
<dbReference type="PROSITE" id="PS50113">
    <property type="entry name" value="PAC"/>
    <property type="match status" value="2"/>
</dbReference>
<dbReference type="GO" id="GO:0006355">
    <property type="term" value="P:regulation of DNA-templated transcription"/>
    <property type="evidence" value="ECO:0007669"/>
    <property type="project" value="InterPro"/>
</dbReference>
<keyword evidence="8" id="KW-0902">Two-component regulatory system</keyword>
<dbReference type="CDD" id="cd00082">
    <property type="entry name" value="HisKA"/>
    <property type="match status" value="1"/>
</dbReference>
<evidence type="ECO:0000313" key="15">
    <source>
        <dbReference type="Proteomes" id="UP000447833"/>
    </source>
</evidence>
<keyword evidence="10" id="KW-0812">Transmembrane</keyword>
<evidence type="ECO:0000256" key="3">
    <source>
        <dbReference type="ARBA" id="ARBA00022553"/>
    </source>
</evidence>
<evidence type="ECO:0000259" key="12">
    <source>
        <dbReference type="PROSITE" id="PS50112"/>
    </source>
</evidence>
<feature type="domain" description="PAC" evidence="13">
    <location>
        <begin position="156"/>
        <end position="206"/>
    </location>
</feature>
<dbReference type="InterPro" id="IPR005467">
    <property type="entry name" value="His_kinase_dom"/>
</dbReference>
<keyword evidence="10" id="KW-0472">Membrane</keyword>
<dbReference type="InterPro" id="IPR036097">
    <property type="entry name" value="HisK_dim/P_sf"/>
</dbReference>
<dbReference type="InterPro" id="IPR003661">
    <property type="entry name" value="HisK_dim/P_dom"/>
</dbReference>
<dbReference type="NCBIfam" id="TIGR00229">
    <property type="entry name" value="sensory_box"/>
    <property type="match status" value="2"/>
</dbReference>
<evidence type="ECO:0000313" key="14">
    <source>
        <dbReference type="EMBL" id="MYL64630.1"/>
    </source>
</evidence>
<dbReference type="SMART" id="SM00388">
    <property type="entry name" value="HisKA"/>
    <property type="match status" value="1"/>
</dbReference>
<dbReference type="Gene3D" id="1.10.287.130">
    <property type="match status" value="1"/>
</dbReference>
<dbReference type="PANTHER" id="PTHR43065">
    <property type="entry name" value="SENSOR HISTIDINE KINASE"/>
    <property type="match status" value="1"/>
</dbReference>
<evidence type="ECO:0000256" key="10">
    <source>
        <dbReference type="SAM" id="Phobius"/>
    </source>
</evidence>
<keyword evidence="3" id="KW-0597">Phosphoprotein</keyword>
<dbReference type="InterPro" id="IPR004358">
    <property type="entry name" value="Sig_transdc_His_kin-like_C"/>
</dbReference>
<dbReference type="Pfam" id="PF02518">
    <property type="entry name" value="HATPase_c"/>
    <property type="match status" value="1"/>
</dbReference>
<comment type="caution">
    <text evidence="14">The sequence shown here is derived from an EMBL/GenBank/DDBJ whole genome shotgun (WGS) entry which is preliminary data.</text>
</comment>
<dbReference type="SUPFAM" id="SSF55785">
    <property type="entry name" value="PYP-like sensor domain (PAS domain)"/>
    <property type="match status" value="2"/>
</dbReference>
<feature type="transmembrane region" description="Helical" evidence="10">
    <location>
        <begin position="7"/>
        <end position="26"/>
    </location>
</feature>
<dbReference type="InterPro" id="IPR000700">
    <property type="entry name" value="PAS-assoc_C"/>
</dbReference>
<dbReference type="PANTHER" id="PTHR43065:SF34">
    <property type="entry name" value="SPORULATION KINASE A"/>
    <property type="match status" value="1"/>
</dbReference>
<keyword evidence="7" id="KW-0067">ATP-binding</keyword>
<dbReference type="InterPro" id="IPR001610">
    <property type="entry name" value="PAC"/>
</dbReference>
<feature type="domain" description="PAS" evidence="12">
    <location>
        <begin position="207"/>
        <end position="252"/>
    </location>
</feature>
<accession>A0A845F1F8</accession>
<dbReference type="EMBL" id="WMEY01000004">
    <property type="protein sequence ID" value="MYL64630.1"/>
    <property type="molecule type" value="Genomic_DNA"/>
</dbReference>
<dbReference type="Gene3D" id="3.30.565.10">
    <property type="entry name" value="Histidine kinase-like ATPase, C-terminal domain"/>
    <property type="match status" value="1"/>
</dbReference>
<dbReference type="SMART" id="SM00091">
    <property type="entry name" value="PAS"/>
    <property type="match status" value="2"/>
</dbReference>
<dbReference type="CDD" id="cd00130">
    <property type="entry name" value="PAS"/>
    <property type="match status" value="2"/>
</dbReference>
<evidence type="ECO:0000256" key="1">
    <source>
        <dbReference type="ARBA" id="ARBA00000085"/>
    </source>
</evidence>
<proteinExistence type="predicted"/>
<dbReference type="InterPro" id="IPR013767">
    <property type="entry name" value="PAS_fold"/>
</dbReference>
<dbReference type="InterPro" id="IPR036890">
    <property type="entry name" value="HATPase_C_sf"/>
</dbReference>
<feature type="domain" description="Histidine kinase" evidence="11">
    <location>
        <begin position="341"/>
        <end position="547"/>
    </location>
</feature>
<evidence type="ECO:0000256" key="8">
    <source>
        <dbReference type="ARBA" id="ARBA00023012"/>
    </source>
</evidence>
<dbReference type="InterPro" id="IPR000014">
    <property type="entry name" value="PAS"/>
</dbReference>
<keyword evidence="6" id="KW-0418">Kinase</keyword>
<reference evidence="14 15" key="1">
    <citation type="submission" date="2019-11" db="EMBL/GenBank/DDBJ databases">
        <title>Genome sequences of 17 halophilic strains isolated from different environments.</title>
        <authorList>
            <person name="Furrow R.E."/>
        </authorList>
    </citation>
    <scope>NUCLEOTIDE SEQUENCE [LARGE SCALE GENOMIC DNA]</scope>
    <source>
        <strain evidence="14 15">22506_14_FS</strain>
    </source>
</reference>
<evidence type="ECO:0000256" key="6">
    <source>
        <dbReference type="ARBA" id="ARBA00022777"/>
    </source>
</evidence>
<dbReference type="RefSeq" id="WP_160920053.1">
    <property type="nucleotide sequence ID" value="NZ_WMEY01000004.1"/>
</dbReference>
<dbReference type="SUPFAM" id="SSF47384">
    <property type="entry name" value="Homodimeric domain of signal transducing histidine kinase"/>
    <property type="match status" value="1"/>
</dbReference>
<evidence type="ECO:0000256" key="7">
    <source>
        <dbReference type="ARBA" id="ARBA00022840"/>
    </source>
</evidence>
<dbReference type="GO" id="GO:0005524">
    <property type="term" value="F:ATP binding"/>
    <property type="evidence" value="ECO:0007669"/>
    <property type="project" value="UniProtKB-KW"/>
</dbReference>
<comment type="catalytic activity">
    <reaction evidence="1">
        <text>ATP + protein L-histidine = ADP + protein N-phospho-L-histidine.</text>
        <dbReference type="EC" id="2.7.13.3"/>
    </reaction>
</comment>
<dbReference type="SMART" id="SM00387">
    <property type="entry name" value="HATPase_c"/>
    <property type="match status" value="1"/>
</dbReference>
<name>A0A845F1F8_9BACL</name>
<evidence type="ECO:0000256" key="4">
    <source>
        <dbReference type="ARBA" id="ARBA00022679"/>
    </source>
</evidence>
<dbReference type="Pfam" id="PF13426">
    <property type="entry name" value="PAS_9"/>
    <property type="match status" value="1"/>
</dbReference>
<keyword evidence="10" id="KW-1133">Transmembrane helix</keyword>
<dbReference type="GO" id="GO:0000155">
    <property type="term" value="F:phosphorelay sensor kinase activity"/>
    <property type="evidence" value="ECO:0007669"/>
    <property type="project" value="InterPro"/>
</dbReference>
<dbReference type="SMART" id="SM00086">
    <property type="entry name" value="PAC"/>
    <property type="match status" value="2"/>
</dbReference>
<evidence type="ECO:0000259" key="11">
    <source>
        <dbReference type="PROSITE" id="PS50109"/>
    </source>
</evidence>
<dbReference type="InterPro" id="IPR003594">
    <property type="entry name" value="HATPase_dom"/>
</dbReference>
<protein>
    <recommendedName>
        <fullName evidence="2">histidine kinase</fullName>
        <ecNumber evidence="2">2.7.13.3</ecNumber>
    </recommendedName>
</protein>
<dbReference type="Proteomes" id="UP000447833">
    <property type="component" value="Unassembled WGS sequence"/>
</dbReference>
<dbReference type="InterPro" id="IPR035965">
    <property type="entry name" value="PAS-like_dom_sf"/>
</dbReference>
<evidence type="ECO:0000256" key="9">
    <source>
        <dbReference type="SAM" id="Coils"/>
    </source>
</evidence>
<evidence type="ECO:0000256" key="5">
    <source>
        <dbReference type="ARBA" id="ARBA00022741"/>
    </source>
</evidence>
<dbReference type="PROSITE" id="PS50112">
    <property type="entry name" value="PAS"/>
    <property type="match status" value="1"/>
</dbReference>
<evidence type="ECO:0000256" key="2">
    <source>
        <dbReference type="ARBA" id="ARBA00012438"/>
    </source>
</evidence>
<dbReference type="Pfam" id="PF00989">
    <property type="entry name" value="PAS"/>
    <property type="match status" value="1"/>
</dbReference>
<evidence type="ECO:0000259" key="13">
    <source>
        <dbReference type="PROSITE" id="PS50113"/>
    </source>
</evidence>
<dbReference type="EC" id="2.7.13.3" evidence="2"/>
<keyword evidence="5" id="KW-0547">Nucleotide-binding</keyword>
<feature type="coiled-coil region" evidence="9">
    <location>
        <begin position="64"/>
        <end position="91"/>
    </location>
</feature>
<dbReference type="PROSITE" id="PS50109">
    <property type="entry name" value="HIS_KIN"/>
    <property type="match status" value="1"/>
</dbReference>
<dbReference type="PRINTS" id="PR00344">
    <property type="entry name" value="BCTRLSENSOR"/>
</dbReference>
<feature type="domain" description="PAC" evidence="13">
    <location>
        <begin position="276"/>
        <end position="328"/>
    </location>
</feature>
<sequence length="550" mass="62255">MHIKTKSIPWIIIGSYFLFGSMWILLSDTILYRFSTDFITNKEMGLYKGWFFILLTCIFLYFLLKHLLQKNKEMESQLLESEERYRRLVESSPYAICLFRDGEITYTNQTGLKMAGVHSLSDLYQNRESLVVNHHDQKKIKEILHSIHTNENEIPETIEYQLLRSNNEIIDVESTLIPITFDQKVMTIIQTRDITERKQAVKELWEAKQLIQAIISASPIATLALDMNANIRLWNPAAEKIFGWHSDEVIGKKSPIVPQGEKDITIPEIIEHGHIVNKEVQRMTKDGSIVHTALSTAPIQDENGQINGIMAAFMDITDKKKTEEALLKTEKLSAVGQLAASVAHEIRNPLTSVKGFIQLLNDDKPFAEKTPFLSIMLSEIDRMDAIIKDLLVLAKPQASHFTYFKVNELLSYVLQLLSTQASLYNITFMKDFTDEDDTLYGEENQLKQVFINLIKNAIEAMPEGGCVSLKTAVKDAEIEVTLTDEGVGIPAHKLKTLGEPFYTTKEEGTGLGLLSSFKIIENHHGTIDFISEVGIGTEVTIRFPKNSNGS</sequence>
<keyword evidence="9" id="KW-0175">Coiled coil</keyword>
<feature type="transmembrane region" description="Helical" evidence="10">
    <location>
        <begin position="46"/>
        <end position="64"/>
    </location>
</feature>